<feature type="non-terminal residue" evidence="2">
    <location>
        <position position="1"/>
    </location>
</feature>
<dbReference type="AlphaFoldDB" id="A0A371IBR7"/>
<comment type="caution">
    <text evidence="2">The sequence shown here is derived from an EMBL/GenBank/DDBJ whole genome shotgun (WGS) entry which is preliminary data.</text>
</comment>
<keyword evidence="3" id="KW-1185">Reference proteome</keyword>
<feature type="compositionally biased region" description="Polar residues" evidence="1">
    <location>
        <begin position="380"/>
        <end position="390"/>
    </location>
</feature>
<dbReference type="OrthoDB" id="778454at2759"/>
<dbReference type="PANTHER" id="PTHR33067">
    <property type="entry name" value="RNA-DIRECTED DNA POLYMERASE-RELATED"/>
    <property type="match status" value="1"/>
</dbReference>
<dbReference type="Gene3D" id="2.40.70.10">
    <property type="entry name" value="Acid Proteases"/>
    <property type="match status" value="1"/>
</dbReference>
<evidence type="ECO:0000313" key="2">
    <source>
        <dbReference type="EMBL" id="RDY12445.1"/>
    </source>
</evidence>
<feature type="compositionally biased region" description="Polar residues" evidence="1">
    <location>
        <begin position="348"/>
        <end position="372"/>
    </location>
</feature>
<feature type="compositionally biased region" description="Polar residues" evidence="1">
    <location>
        <begin position="18"/>
        <end position="31"/>
    </location>
</feature>
<reference evidence="2" key="1">
    <citation type="submission" date="2018-05" db="EMBL/GenBank/DDBJ databases">
        <title>Draft genome of Mucuna pruriens seed.</title>
        <authorList>
            <person name="Nnadi N.E."/>
            <person name="Vos R."/>
            <person name="Hasami M.H."/>
            <person name="Devisetty U.K."/>
            <person name="Aguiy J.C."/>
        </authorList>
    </citation>
    <scope>NUCLEOTIDE SEQUENCE [LARGE SCALE GENOMIC DNA]</scope>
    <source>
        <strain evidence="2">JCA_2017</strain>
    </source>
</reference>
<sequence>MSSSNMQFQQNMNATIQDLKTSSNLPSQTIPNPRGNASAVTLRSGKALPQPAPQLADADFELDADSQLEINIPLLDAIKQIPKYAKFLKELCAHKRKKMKGSVEIGGIVSTLTKNEDFIVRAQQALPKKCREPRIFSVPCTIGDCTFVDTMLDLGASINVMPTSIYKSLNFGDLEPTRMTIQLANRSVLQPLGNLENVLVQTSGKGSTLILGRPFLITARIKIDVHVVMPSMEFGDTLVQFNIFEAMKHPIEDHSLVGIDLIDELAEEYLQLDSSSEGISNLAEDIESIGCLESLTEEADYDEVWEVHNLSDSEDDNIDLTDVSQEVEFIKLLDQVCKYENPDCSNKAEIQSDSNSRRANSIPTKRSRSQQPKAKIMSTHLVSSPIQVDQSDPKESNDNSSSPPSPMELKPLPSHLKYDYLDAEQQLPVIIASNLRQEQEDKLLRVLRQHKKVIGWKLSNLPRINPSI</sequence>
<organism evidence="2 3">
    <name type="scientific">Mucuna pruriens</name>
    <name type="common">Velvet bean</name>
    <name type="synonym">Dolichos pruriens</name>
    <dbReference type="NCBI Taxonomy" id="157652"/>
    <lineage>
        <taxon>Eukaryota</taxon>
        <taxon>Viridiplantae</taxon>
        <taxon>Streptophyta</taxon>
        <taxon>Embryophyta</taxon>
        <taxon>Tracheophyta</taxon>
        <taxon>Spermatophyta</taxon>
        <taxon>Magnoliopsida</taxon>
        <taxon>eudicotyledons</taxon>
        <taxon>Gunneridae</taxon>
        <taxon>Pentapetalae</taxon>
        <taxon>rosids</taxon>
        <taxon>fabids</taxon>
        <taxon>Fabales</taxon>
        <taxon>Fabaceae</taxon>
        <taxon>Papilionoideae</taxon>
        <taxon>50 kb inversion clade</taxon>
        <taxon>NPAAA clade</taxon>
        <taxon>indigoferoid/millettioid clade</taxon>
        <taxon>Phaseoleae</taxon>
        <taxon>Mucuna</taxon>
    </lineage>
</organism>
<evidence type="ECO:0000256" key="1">
    <source>
        <dbReference type="SAM" id="MobiDB-lite"/>
    </source>
</evidence>
<protein>
    <submittedName>
        <fullName evidence="2">Uncharacterized protein</fullName>
    </submittedName>
</protein>
<dbReference type="EMBL" id="QJKJ01000465">
    <property type="protein sequence ID" value="RDY12445.1"/>
    <property type="molecule type" value="Genomic_DNA"/>
</dbReference>
<evidence type="ECO:0000313" key="3">
    <source>
        <dbReference type="Proteomes" id="UP000257109"/>
    </source>
</evidence>
<dbReference type="PANTHER" id="PTHR33067:SF9">
    <property type="entry name" value="RNA-DIRECTED DNA POLYMERASE"/>
    <property type="match status" value="1"/>
</dbReference>
<dbReference type="CDD" id="cd00303">
    <property type="entry name" value="retropepsin_like"/>
    <property type="match status" value="1"/>
</dbReference>
<accession>A0A371IBR7</accession>
<feature type="region of interest" description="Disordered" evidence="1">
    <location>
        <begin position="18"/>
        <end position="39"/>
    </location>
</feature>
<dbReference type="InterPro" id="IPR021109">
    <property type="entry name" value="Peptidase_aspartic_dom_sf"/>
</dbReference>
<gene>
    <name evidence="2" type="ORF">CR513_02765</name>
</gene>
<dbReference type="Proteomes" id="UP000257109">
    <property type="component" value="Unassembled WGS sequence"/>
</dbReference>
<feature type="region of interest" description="Disordered" evidence="1">
    <location>
        <begin position="346"/>
        <end position="412"/>
    </location>
</feature>
<name>A0A371IBR7_MUCPR</name>
<proteinExistence type="predicted"/>